<dbReference type="InterPro" id="IPR051531">
    <property type="entry name" value="N-acetyltransferase"/>
</dbReference>
<dbReference type="PANTHER" id="PTHR43792">
    <property type="entry name" value="GNAT FAMILY, PUTATIVE (AFU_ORTHOLOGUE AFUA_3G00765)-RELATED-RELATED"/>
    <property type="match status" value="1"/>
</dbReference>
<protein>
    <submittedName>
        <fullName evidence="2">GNAT family N-acetyltransferase</fullName>
    </submittedName>
</protein>
<evidence type="ECO:0000259" key="1">
    <source>
        <dbReference type="PROSITE" id="PS51186"/>
    </source>
</evidence>
<comment type="caution">
    <text evidence="2">The sequence shown here is derived from an EMBL/GenBank/DDBJ whole genome shotgun (WGS) entry which is preliminary data.</text>
</comment>
<reference evidence="2 3" key="1">
    <citation type="submission" date="2016-12" db="EMBL/GenBank/DDBJ databases">
        <title>Diversity of luminous bacteria.</title>
        <authorList>
            <person name="Yoshizawa S."/>
            <person name="Kogure K."/>
        </authorList>
    </citation>
    <scope>NUCLEOTIDE SEQUENCE [LARGE SCALE GENOMIC DNA]</scope>
    <source>
        <strain evidence="2 3">ATCC 33715</strain>
    </source>
</reference>
<dbReference type="EMBL" id="MSCO01000002">
    <property type="protein sequence ID" value="PQJ84535.1"/>
    <property type="molecule type" value="Genomic_DNA"/>
</dbReference>
<evidence type="ECO:0000313" key="2">
    <source>
        <dbReference type="EMBL" id="PQJ84535.1"/>
    </source>
</evidence>
<gene>
    <name evidence="2" type="ORF">BTO22_13520</name>
</gene>
<dbReference type="InterPro" id="IPR016181">
    <property type="entry name" value="Acyl_CoA_acyltransferase"/>
</dbReference>
<keyword evidence="2" id="KW-0808">Transferase</keyword>
<proteinExistence type="predicted"/>
<dbReference type="PANTHER" id="PTHR43792:SF1">
    <property type="entry name" value="N-ACETYLTRANSFERASE DOMAIN-CONTAINING PROTEIN"/>
    <property type="match status" value="1"/>
</dbReference>
<dbReference type="Proteomes" id="UP000239263">
    <property type="component" value="Unassembled WGS sequence"/>
</dbReference>
<sequence>MKIETKRLKMEVITENDWALFLQLHSNPEVISLCFDKPDVEVVREKFESRLVPWNVDSSSWLCFVIFDQQSGDSIGITGFTVENNVAEVGYLLLPEFYGNGYGSESLAGLLDWAELVQEINAYKAVVTEGNIGSEKVLLKCGFQLDRIIPDAYEIDGELFADHVYSRDDKVT</sequence>
<evidence type="ECO:0000313" key="3">
    <source>
        <dbReference type="Proteomes" id="UP000239263"/>
    </source>
</evidence>
<dbReference type="PROSITE" id="PS51186">
    <property type="entry name" value="GNAT"/>
    <property type="match status" value="1"/>
</dbReference>
<dbReference type="OrthoDB" id="7852312at2"/>
<feature type="domain" description="N-acetyltransferase" evidence="1">
    <location>
        <begin position="8"/>
        <end position="162"/>
    </location>
</feature>
<dbReference type="Pfam" id="PF13302">
    <property type="entry name" value="Acetyltransf_3"/>
    <property type="match status" value="1"/>
</dbReference>
<dbReference type="AlphaFoldDB" id="A0A2S7X357"/>
<dbReference type="InterPro" id="IPR000182">
    <property type="entry name" value="GNAT_dom"/>
</dbReference>
<name>A0A2S7X357_9GAMM</name>
<dbReference type="Gene3D" id="3.40.630.30">
    <property type="match status" value="1"/>
</dbReference>
<accession>A0A2S7X357</accession>
<dbReference type="GO" id="GO:0016747">
    <property type="term" value="F:acyltransferase activity, transferring groups other than amino-acyl groups"/>
    <property type="evidence" value="ECO:0007669"/>
    <property type="project" value="InterPro"/>
</dbReference>
<dbReference type="RefSeq" id="WP_105055970.1">
    <property type="nucleotide sequence ID" value="NZ_CAWNRT010000002.1"/>
</dbReference>
<organism evidence="2 3">
    <name type="scientific">Aliivibrio sifiae</name>
    <dbReference type="NCBI Taxonomy" id="566293"/>
    <lineage>
        <taxon>Bacteria</taxon>
        <taxon>Pseudomonadati</taxon>
        <taxon>Pseudomonadota</taxon>
        <taxon>Gammaproteobacteria</taxon>
        <taxon>Vibrionales</taxon>
        <taxon>Vibrionaceae</taxon>
        <taxon>Aliivibrio</taxon>
    </lineage>
</organism>
<dbReference type="SUPFAM" id="SSF55729">
    <property type="entry name" value="Acyl-CoA N-acyltransferases (Nat)"/>
    <property type="match status" value="1"/>
</dbReference>